<dbReference type="EMBL" id="JAJJMA010072784">
    <property type="protein sequence ID" value="MCL7027850.1"/>
    <property type="molecule type" value="Genomic_DNA"/>
</dbReference>
<evidence type="ECO:0000313" key="1">
    <source>
        <dbReference type="EMBL" id="MCL7027850.1"/>
    </source>
</evidence>
<gene>
    <name evidence="1" type="ORF">MKW94_011098</name>
</gene>
<dbReference type="Proteomes" id="UP001177140">
    <property type="component" value="Unassembled WGS sequence"/>
</dbReference>
<proteinExistence type="predicted"/>
<organism evidence="1 2">
    <name type="scientific">Papaver nudicaule</name>
    <name type="common">Iceland poppy</name>
    <dbReference type="NCBI Taxonomy" id="74823"/>
    <lineage>
        <taxon>Eukaryota</taxon>
        <taxon>Viridiplantae</taxon>
        <taxon>Streptophyta</taxon>
        <taxon>Embryophyta</taxon>
        <taxon>Tracheophyta</taxon>
        <taxon>Spermatophyta</taxon>
        <taxon>Magnoliopsida</taxon>
        <taxon>Ranunculales</taxon>
        <taxon>Papaveraceae</taxon>
        <taxon>Papaveroideae</taxon>
        <taxon>Papaver</taxon>
    </lineage>
</organism>
<protein>
    <recommendedName>
        <fullName evidence="3">Two-component response regulator</fullName>
    </recommendedName>
</protein>
<name>A0AA41S306_PAPNU</name>
<sequence length="439" mass="47032">KYRLYLKRISCVASQQANMVAALGGKDASYLRMGSLDGLGDFHGFMGPGQIPNGSLASFSPAGMLGRLNAPLGLGLRGPSSGVMQLGRPQNLTNSVHDLGKLHQNGNFLQGMPMSLELDQLQKNKSISRIGDFSSSVDSTVFPVPSNFSKTGVSIGNSNNSSLNVHNNSLLLQGVPQQTQNRVRFGNQSSIRMPSGNSESFEFGFGASSHLPGQSRCNDSWPSATPLNGFSSDALPLGDNPFSHSDLSSGVLRNNISSIDPGIGSNSLDVSLNSVTTLQESRRNLQAGPIGVNVQLDKFSNFVNLGDCVGQSMSLVPKQKWISHKQDYSQNSNLLFSSSNPPVPTHDVVGAIGQNNNTMSNRKTDFISTSRPNSGSAHLTRHNGIEKLSIDMSEDFLFDQNKSHGGVMSNSCGSLEDLMSAMIKRVNTLSSLTRIQYSF</sequence>
<evidence type="ECO:0000313" key="2">
    <source>
        <dbReference type="Proteomes" id="UP001177140"/>
    </source>
</evidence>
<keyword evidence="2" id="KW-1185">Reference proteome</keyword>
<accession>A0AA41S306</accession>
<dbReference type="AlphaFoldDB" id="A0AA41S306"/>
<feature type="non-terminal residue" evidence="1">
    <location>
        <position position="1"/>
    </location>
</feature>
<evidence type="ECO:0008006" key="3">
    <source>
        <dbReference type="Google" id="ProtNLM"/>
    </source>
</evidence>
<comment type="caution">
    <text evidence="1">The sequence shown here is derived from an EMBL/GenBank/DDBJ whole genome shotgun (WGS) entry which is preliminary data.</text>
</comment>
<reference evidence="1" key="1">
    <citation type="submission" date="2022-03" db="EMBL/GenBank/DDBJ databases">
        <title>A functionally conserved STORR gene fusion in Papaver species that diverged 16.8 million years ago.</title>
        <authorList>
            <person name="Catania T."/>
        </authorList>
    </citation>
    <scope>NUCLEOTIDE SEQUENCE</scope>
    <source>
        <strain evidence="1">S-191538</strain>
    </source>
</reference>